<accession>A0AAD6X0C0</accession>
<proteinExistence type="predicted"/>
<sequence>MDSGSPTPHFTVNEDNQLVWATRTLISAAAIYFYDFLQTWTNEIELYQHSARDRKLLWAFMPLRYLPALYQLLMIFSLIDMTPTLSSCAALDKAALGLDTSFQLAYIGIITWRVKVMNGIWLAIPLGLLGLSSPIITIAVSNPSVFPQCRLLSAAPTARIITVLPCLRAAFDAATTLALLAKIWRHVASMGGLASNTVSFVLEEEIKDILLIFAIMAVEAVFAQIPSVRRTYA</sequence>
<keyword evidence="1" id="KW-1133">Transmembrane helix</keyword>
<reference evidence="2" key="1">
    <citation type="submission" date="2023-03" db="EMBL/GenBank/DDBJ databases">
        <title>Massive genome expansion in bonnet fungi (Mycena s.s.) driven by repeated elements and novel gene families across ecological guilds.</title>
        <authorList>
            <consortium name="Lawrence Berkeley National Laboratory"/>
            <person name="Harder C.B."/>
            <person name="Miyauchi S."/>
            <person name="Viragh M."/>
            <person name="Kuo A."/>
            <person name="Thoen E."/>
            <person name="Andreopoulos B."/>
            <person name="Lu D."/>
            <person name="Skrede I."/>
            <person name="Drula E."/>
            <person name="Henrissat B."/>
            <person name="Morin E."/>
            <person name="Kohler A."/>
            <person name="Barry K."/>
            <person name="LaButti K."/>
            <person name="Morin E."/>
            <person name="Salamov A."/>
            <person name="Lipzen A."/>
            <person name="Mereny Z."/>
            <person name="Hegedus B."/>
            <person name="Baldrian P."/>
            <person name="Stursova M."/>
            <person name="Weitz H."/>
            <person name="Taylor A."/>
            <person name="Grigoriev I.V."/>
            <person name="Nagy L.G."/>
            <person name="Martin F."/>
            <person name="Kauserud H."/>
        </authorList>
    </citation>
    <scope>NUCLEOTIDE SEQUENCE</scope>
    <source>
        <strain evidence="2">CBHHK200</strain>
    </source>
</reference>
<feature type="transmembrane region" description="Helical" evidence="1">
    <location>
        <begin position="120"/>
        <end position="139"/>
    </location>
</feature>
<keyword evidence="1" id="KW-0472">Membrane</keyword>
<dbReference type="AlphaFoldDB" id="A0AAD6X0C0"/>
<keyword evidence="3" id="KW-1185">Reference proteome</keyword>
<evidence type="ECO:0000313" key="2">
    <source>
        <dbReference type="EMBL" id="KAJ7027609.1"/>
    </source>
</evidence>
<protein>
    <submittedName>
        <fullName evidence="2">Uncharacterized protein</fullName>
    </submittedName>
</protein>
<feature type="transmembrane region" description="Helical" evidence="1">
    <location>
        <begin position="209"/>
        <end position="228"/>
    </location>
</feature>
<feature type="transmembrane region" description="Helical" evidence="1">
    <location>
        <begin position="57"/>
        <end position="79"/>
    </location>
</feature>
<evidence type="ECO:0000256" key="1">
    <source>
        <dbReference type="SAM" id="Phobius"/>
    </source>
</evidence>
<gene>
    <name evidence="2" type="ORF">C8F04DRAFT_1122103</name>
</gene>
<comment type="caution">
    <text evidence="2">The sequence shown here is derived from an EMBL/GenBank/DDBJ whole genome shotgun (WGS) entry which is preliminary data.</text>
</comment>
<evidence type="ECO:0000313" key="3">
    <source>
        <dbReference type="Proteomes" id="UP001218188"/>
    </source>
</evidence>
<organism evidence="2 3">
    <name type="scientific">Mycena alexandri</name>
    <dbReference type="NCBI Taxonomy" id="1745969"/>
    <lineage>
        <taxon>Eukaryota</taxon>
        <taxon>Fungi</taxon>
        <taxon>Dikarya</taxon>
        <taxon>Basidiomycota</taxon>
        <taxon>Agaricomycotina</taxon>
        <taxon>Agaricomycetes</taxon>
        <taxon>Agaricomycetidae</taxon>
        <taxon>Agaricales</taxon>
        <taxon>Marasmiineae</taxon>
        <taxon>Mycenaceae</taxon>
        <taxon>Mycena</taxon>
    </lineage>
</organism>
<dbReference type="EMBL" id="JARJCM010000122">
    <property type="protein sequence ID" value="KAJ7027609.1"/>
    <property type="molecule type" value="Genomic_DNA"/>
</dbReference>
<feature type="transmembrane region" description="Helical" evidence="1">
    <location>
        <begin position="20"/>
        <end position="37"/>
    </location>
</feature>
<dbReference type="Proteomes" id="UP001218188">
    <property type="component" value="Unassembled WGS sequence"/>
</dbReference>
<keyword evidence="1" id="KW-0812">Transmembrane</keyword>
<name>A0AAD6X0C0_9AGAR</name>